<protein>
    <submittedName>
        <fullName evidence="2">Uncharacterized protein</fullName>
    </submittedName>
</protein>
<keyword evidence="3" id="KW-1185">Reference proteome</keyword>
<feature type="compositionally biased region" description="Low complexity" evidence="1">
    <location>
        <begin position="28"/>
        <end position="46"/>
    </location>
</feature>
<sequence>MSGIQIIPQRQRRLWSKNMRVRRKMHHSASAAEATTGSAADSARSSRTASGHVLLPDWPPHICLNTATGERFSGQGPLIAINRGQIFQGNVYKREDLDLQLISIHSIDPPNQDQISTLFKVNITMVAQISTTPVSFACNGEDCACTTCTCGSGSSTCTCSKPTNSNKGCGSASCTCTDCQCKPEECKC</sequence>
<evidence type="ECO:0000313" key="3">
    <source>
        <dbReference type="Proteomes" id="UP000298030"/>
    </source>
</evidence>
<reference evidence="2 3" key="1">
    <citation type="journal article" date="2019" name="Nat. Ecol. Evol.">
        <title>Megaphylogeny resolves global patterns of mushroom evolution.</title>
        <authorList>
            <person name="Varga T."/>
            <person name="Krizsan K."/>
            <person name="Foldi C."/>
            <person name="Dima B."/>
            <person name="Sanchez-Garcia M."/>
            <person name="Sanchez-Ramirez S."/>
            <person name="Szollosi G.J."/>
            <person name="Szarkandi J.G."/>
            <person name="Papp V."/>
            <person name="Albert L."/>
            <person name="Andreopoulos W."/>
            <person name="Angelini C."/>
            <person name="Antonin V."/>
            <person name="Barry K.W."/>
            <person name="Bougher N.L."/>
            <person name="Buchanan P."/>
            <person name="Buyck B."/>
            <person name="Bense V."/>
            <person name="Catcheside P."/>
            <person name="Chovatia M."/>
            <person name="Cooper J."/>
            <person name="Damon W."/>
            <person name="Desjardin D."/>
            <person name="Finy P."/>
            <person name="Geml J."/>
            <person name="Haridas S."/>
            <person name="Hughes K."/>
            <person name="Justo A."/>
            <person name="Karasinski D."/>
            <person name="Kautmanova I."/>
            <person name="Kiss B."/>
            <person name="Kocsube S."/>
            <person name="Kotiranta H."/>
            <person name="LaButti K.M."/>
            <person name="Lechner B.E."/>
            <person name="Liimatainen K."/>
            <person name="Lipzen A."/>
            <person name="Lukacs Z."/>
            <person name="Mihaltcheva S."/>
            <person name="Morgado L.N."/>
            <person name="Niskanen T."/>
            <person name="Noordeloos M.E."/>
            <person name="Ohm R.A."/>
            <person name="Ortiz-Santana B."/>
            <person name="Ovrebo C."/>
            <person name="Racz N."/>
            <person name="Riley R."/>
            <person name="Savchenko A."/>
            <person name="Shiryaev A."/>
            <person name="Soop K."/>
            <person name="Spirin V."/>
            <person name="Szebenyi C."/>
            <person name="Tomsovsky M."/>
            <person name="Tulloss R.E."/>
            <person name="Uehling J."/>
            <person name="Grigoriev I.V."/>
            <person name="Vagvolgyi C."/>
            <person name="Papp T."/>
            <person name="Martin F.M."/>
            <person name="Miettinen O."/>
            <person name="Hibbett D.S."/>
            <person name="Nagy L.G."/>
        </authorList>
    </citation>
    <scope>NUCLEOTIDE SEQUENCE [LARGE SCALE GENOMIC DNA]</scope>
    <source>
        <strain evidence="2 3">FP101781</strain>
    </source>
</reference>
<name>A0A4Y7SRY0_COPMI</name>
<comment type="caution">
    <text evidence="2">The sequence shown here is derived from an EMBL/GenBank/DDBJ whole genome shotgun (WGS) entry which is preliminary data.</text>
</comment>
<dbReference type="AlphaFoldDB" id="A0A4Y7SRY0"/>
<dbReference type="Proteomes" id="UP000298030">
    <property type="component" value="Unassembled WGS sequence"/>
</dbReference>
<gene>
    <name evidence="2" type="ORF">FA13DRAFT_1797567</name>
</gene>
<evidence type="ECO:0000313" key="2">
    <source>
        <dbReference type="EMBL" id="TEB24019.1"/>
    </source>
</evidence>
<feature type="region of interest" description="Disordered" evidence="1">
    <location>
        <begin position="20"/>
        <end position="46"/>
    </location>
</feature>
<evidence type="ECO:0000256" key="1">
    <source>
        <dbReference type="SAM" id="MobiDB-lite"/>
    </source>
</evidence>
<organism evidence="2 3">
    <name type="scientific">Coprinellus micaceus</name>
    <name type="common">Glistening ink-cap mushroom</name>
    <name type="synonym">Coprinus micaceus</name>
    <dbReference type="NCBI Taxonomy" id="71717"/>
    <lineage>
        <taxon>Eukaryota</taxon>
        <taxon>Fungi</taxon>
        <taxon>Dikarya</taxon>
        <taxon>Basidiomycota</taxon>
        <taxon>Agaricomycotina</taxon>
        <taxon>Agaricomycetes</taxon>
        <taxon>Agaricomycetidae</taxon>
        <taxon>Agaricales</taxon>
        <taxon>Agaricineae</taxon>
        <taxon>Psathyrellaceae</taxon>
        <taxon>Coprinellus</taxon>
    </lineage>
</organism>
<dbReference type="EMBL" id="QPFP01000071">
    <property type="protein sequence ID" value="TEB24019.1"/>
    <property type="molecule type" value="Genomic_DNA"/>
</dbReference>
<accession>A0A4Y7SRY0</accession>
<proteinExistence type="predicted"/>